<evidence type="ECO:0000256" key="5">
    <source>
        <dbReference type="SAM" id="SignalP"/>
    </source>
</evidence>
<dbReference type="Gene3D" id="2.10.25.10">
    <property type="entry name" value="Laminin"/>
    <property type="match status" value="1"/>
</dbReference>
<evidence type="ECO:0000313" key="8">
    <source>
        <dbReference type="RefSeq" id="XP_033813908.1"/>
    </source>
</evidence>
<keyword evidence="5" id="KW-0732">Signal</keyword>
<dbReference type="GO" id="GO:0007165">
    <property type="term" value="P:signal transduction"/>
    <property type="evidence" value="ECO:0007669"/>
    <property type="project" value="UniProtKB-ARBA"/>
</dbReference>
<evidence type="ECO:0000256" key="1">
    <source>
        <dbReference type="ARBA" id="ARBA00007384"/>
    </source>
</evidence>
<name>A0A6P8SAS1_GEOSA</name>
<dbReference type="CDD" id="cd00054">
    <property type="entry name" value="EGF_CA"/>
    <property type="match status" value="1"/>
</dbReference>
<dbReference type="KEGG" id="gsh:117366529"/>
<dbReference type="GeneID" id="117366529"/>
<dbReference type="InterPro" id="IPR000742">
    <property type="entry name" value="EGF"/>
</dbReference>
<comment type="similarity">
    <text evidence="1">Belongs to the EGF-CFC (Cripto-1/FRL1/Cryptic) family.</text>
</comment>
<organism evidence="7 8">
    <name type="scientific">Geotrypetes seraphini</name>
    <name type="common">Gaboon caecilian</name>
    <name type="synonym">Caecilia seraphini</name>
    <dbReference type="NCBI Taxonomy" id="260995"/>
    <lineage>
        <taxon>Eukaryota</taxon>
        <taxon>Metazoa</taxon>
        <taxon>Chordata</taxon>
        <taxon>Craniata</taxon>
        <taxon>Vertebrata</taxon>
        <taxon>Euteleostomi</taxon>
        <taxon>Amphibia</taxon>
        <taxon>Gymnophiona</taxon>
        <taxon>Geotrypetes</taxon>
    </lineage>
</organism>
<gene>
    <name evidence="8" type="primary">LOC117366529</name>
</gene>
<evidence type="ECO:0000256" key="4">
    <source>
        <dbReference type="ARBA" id="ARBA00023180"/>
    </source>
</evidence>
<feature type="domain" description="EGF-like" evidence="6">
    <location>
        <begin position="99"/>
        <end position="110"/>
    </location>
</feature>
<keyword evidence="3" id="KW-1015">Disulfide bond</keyword>
<keyword evidence="4" id="KW-0325">Glycoprotein</keyword>
<dbReference type="FunFam" id="2.10.25.10:FF:000421">
    <property type="entry name" value="Teratocarcinoma-derived growth factor"/>
    <property type="match status" value="1"/>
</dbReference>
<dbReference type="InParanoid" id="A0A6P8SAS1"/>
<keyword evidence="7" id="KW-1185">Reference proteome</keyword>
<evidence type="ECO:0000259" key="6">
    <source>
        <dbReference type="PROSITE" id="PS00022"/>
    </source>
</evidence>
<evidence type="ECO:0000256" key="2">
    <source>
        <dbReference type="ARBA" id="ARBA00022536"/>
    </source>
</evidence>
<protein>
    <submittedName>
        <fullName evidence="8">Cryptic protein-like</fullName>
    </submittedName>
</protein>
<evidence type="ECO:0000256" key="3">
    <source>
        <dbReference type="ARBA" id="ARBA00023157"/>
    </source>
</evidence>
<dbReference type="AlphaFoldDB" id="A0A6P8SAS1"/>
<feature type="chain" id="PRO_5028174958" evidence="5">
    <location>
        <begin position="23"/>
        <end position="193"/>
    </location>
</feature>
<evidence type="ECO:0000313" key="7">
    <source>
        <dbReference type="Proteomes" id="UP000515159"/>
    </source>
</evidence>
<dbReference type="PROSITE" id="PS00022">
    <property type="entry name" value="EGF_1"/>
    <property type="match status" value="1"/>
</dbReference>
<dbReference type="OrthoDB" id="9893603at2759"/>
<dbReference type="SUPFAM" id="SSF57196">
    <property type="entry name" value="EGF/Laminin"/>
    <property type="match status" value="2"/>
</dbReference>
<accession>A0A6P8SAS1</accession>
<reference evidence="8" key="1">
    <citation type="submission" date="2025-08" db="UniProtKB">
        <authorList>
            <consortium name="RefSeq"/>
        </authorList>
    </citation>
    <scope>IDENTIFICATION</scope>
</reference>
<proteinExistence type="inferred from homology"/>
<dbReference type="Proteomes" id="UP000515159">
    <property type="component" value="Chromosome 1"/>
</dbReference>
<dbReference type="RefSeq" id="XP_033813908.1">
    <property type="nucleotide sequence ID" value="XM_033958017.1"/>
</dbReference>
<sequence>MMIRSLVCIVPLIIALIQAKAASKSLQYVSKMDLAVAFDEQSEKHLNGTAMAGDPTQASQARWHRDAAEYLPFVGLTESKMLNRRCCRNGGTCILGSFCACPTFFTGRYCEYDMRASDCDTVAHGDWLESYCSLCRCVYGVMHCFRLTFRAECDHKATDAMTFTAESSSKLQPVRGYWILALLLLVYCWLTVN</sequence>
<dbReference type="InterPro" id="IPR019011">
    <property type="entry name" value="Cryptic/Cripto_CFC-dom"/>
</dbReference>
<keyword evidence="2" id="KW-0245">EGF-like domain</keyword>
<feature type="signal peptide" evidence="5">
    <location>
        <begin position="1"/>
        <end position="22"/>
    </location>
</feature>
<dbReference type="Pfam" id="PF09443">
    <property type="entry name" value="CFC"/>
    <property type="match status" value="1"/>
</dbReference>
<dbReference type="FunCoup" id="A0A6P8SAS1">
    <property type="interactions" value="20"/>
</dbReference>